<feature type="region of interest" description="Disordered" evidence="1">
    <location>
        <begin position="470"/>
        <end position="494"/>
    </location>
</feature>
<reference evidence="2" key="1">
    <citation type="submission" date="2021-02" db="EMBL/GenBank/DDBJ databases">
        <authorList>
            <person name="Nowell W R."/>
        </authorList>
    </citation>
    <scope>NUCLEOTIDE SEQUENCE</scope>
</reference>
<evidence type="ECO:0000256" key="1">
    <source>
        <dbReference type="SAM" id="MobiDB-lite"/>
    </source>
</evidence>
<accession>A0A814KDB1</accession>
<gene>
    <name evidence="2" type="ORF">EDS130_LOCUS17271</name>
</gene>
<feature type="compositionally biased region" description="Basic and acidic residues" evidence="1">
    <location>
        <begin position="380"/>
        <end position="394"/>
    </location>
</feature>
<sequence>MLSSKYVDSSATGDAIQEGDHTIMGGLFSRRKTQYDPNFYNDPYYPGAPTGLPGPYSYAPGPDPYGGLGGYEPDPYGYGYYGTDPFETYGGPYGRGSNYYGGRYGRGYNQMGGMSPWNYGNFYLGNTTMQMVPYMQRKLAKYAMRQGMGGFGGACMPMMPCMPMIPCMPSCAMPMASPMMAIAAPLPVAYNPCVQGRYPVVTANAANFMTPSSFMSALTTGPMPYRPPASFDLPNNIGMVMTVPYGAPNPLLATPTFGGFQPQFNGAGGFSCCCNYCTPCAQPLPPAITYYPRPVSVPQPCPVPCPVPVPIPNVQQVPVPRPVTVVAPPIVASCNQPLSIPAGAPLLPSQGGFTQNGFGQTLVMRSNDSTSETASVTSDQSKRETPVPKTDKDMRRKRAQEIAASLSNLGLNTSVRTETTSSRRKNRPHSKYTSCNFDSLNLSNAKDLYGSDWLTSDALADILNKSKYNRHKKSTVRHSRSHHHKSSLRSDHDCAARQQEQLDLLT</sequence>
<organism evidence="2 3">
    <name type="scientific">Adineta ricciae</name>
    <name type="common">Rotifer</name>
    <dbReference type="NCBI Taxonomy" id="249248"/>
    <lineage>
        <taxon>Eukaryota</taxon>
        <taxon>Metazoa</taxon>
        <taxon>Spiralia</taxon>
        <taxon>Gnathifera</taxon>
        <taxon>Rotifera</taxon>
        <taxon>Eurotatoria</taxon>
        <taxon>Bdelloidea</taxon>
        <taxon>Adinetida</taxon>
        <taxon>Adinetidae</taxon>
        <taxon>Adineta</taxon>
    </lineage>
</organism>
<dbReference type="EMBL" id="CAJNOJ010000077">
    <property type="protein sequence ID" value="CAF1047914.1"/>
    <property type="molecule type" value="Genomic_DNA"/>
</dbReference>
<feature type="compositionally biased region" description="Basic residues" evidence="1">
    <location>
        <begin position="470"/>
        <end position="487"/>
    </location>
</feature>
<evidence type="ECO:0000313" key="3">
    <source>
        <dbReference type="Proteomes" id="UP000663852"/>
    </source>
</evidence>
<evidence type="ECO:0000313" key="2">
    <source>
        <dbReference type="EMBL" id="CAF1047914.1"/>
    </source>
</evidence>
<name>A0A814KDB1_ADIRI</name>
<dbReference type="OrthoDB" id="10067594at2759"/>
<comment type="caution">
    <text evidence="2">The sequence shown here is derived from an EMBL/GenBank/DDBJ whole genome shotgun (WGS) entry which is preliminary data.</text>
</comment>
<proteinExistence type="predicted"/>
<feature type="compositionally biased region" description="Polar residues" evidence="1">
    <location>
        <begin position="367"/>
        <end position="379"/>
    </location>
</feature>
<dbReference type="AlphaFoldDB" id="A0A814KDB1"/>
<feature type="region of interest" description="Disordered" evidence="1">
    <location>
        <begin position="367"/>
        <end position="435"/>
    </location>
</feature>
<dbReference type="Proteomes" id="UP000663852">
    <property type="component" value="Unassembled WGS sequence"/>
</dbReference>
<protein>
    <submittedName>
        <fullName evidence="2">Uncharacterized protein</fullName>
    </submittedName>
</protein>